<dbReference type="PANTHER" id="PTHR12532:SF6">
    <property type="entry name" value="TRANSCRIPTIONAL REGULATORY PROTEIN YEBC-RELATED"/>
    <property type="match status" value="1"/>
</dbReference>
<evidence type="ECO:0000313" key="9">
    <source>
        <dbReference type="EMBL" id="KXU35681.1"/>
    </source>
</evidence>
<comment type="caution">
    <text evidence="9">The sequence shown here is derived from an EMBL/GenBank/DDBJ whole genome shotgun (WGS) entry which is preliminary data.</text>
</comment>
<proteinExistence type="inferred from homology"/>
<accession>A0A139SMB4</accession>
<dbReference type="InterPro" id="IPR002876">
    <property type="entry name" value="Transcrip_reg_TACO1-like"/>
</dbReference>
<evidence type="ECO:0000256" key="6">
    <source>
        <dbReference type="HAMAP-Rule" id="MF_00693"/>
    </source>
</evidence>
<evidence type="ECO:0000256" key="5">
    <source>
        <dbReference type="ARBA" id="ARBA00023163"/>
    </source>
</evidence>
<dbReference type="GO" id="GO:0006355">
    <property type="term" value="P:regulation of DNA-templated transcription"/>
    <property type="evidence" value="ECO:0007669"/>
    <property type="project" value="UniProtKB-UniRule"/>
</dbReference>
<dbReference type="InterPro" id="IPR049083">
    <property type="entry name" value="TACO1_YebC_N"/>
</dbReference>
<dbReference type="NCBIfam" id="NF001030">
    <property type="entry name" value="PRK00110.1"/>
    <property type="match status" value="1"/>
</dbReference>
<evidence type="ECO:0000256" key="3">
    <source>
        <dbReference type="ARBA" id="ARBA00023015"/>
    </source>
</evidence>
<feature type="domain" description="TACO1/YebC-like second and third" evidence="7">
    <location>
        <begin position="82"/>
        <end position="238"/>
    </location>
</feature>
<comment type="similarity">
    <text evidence="1 6">Belongs to the TACO1 family.</text>
</comment>
<dbReference type="InterPro" id="IPR048300">
    <property type="entry name" value="TACO1_YebC-like_2nd/3rd_dom"/>
</dbReference>
<sequence>MAGHNKWSKVKRIKAVTDARKGKVFSRLSRDITLAAKAGGGDPDSNARLRTLLLKARDANMPADNVDRAIKKGTGELPGVVFEELAYEGYGPGGVAFIVKVTTDNKTRSAQEVRSAFSKLGGNLAQSGSVAFQFLHAGQFLITKDQAASEDQLMEVALEAGADDVIVSDEGYEVRCDLHDFDKVLHALETAGIKTESAEISYIPTSTIAVTDAQVAKTLLKLHDVLEDLDDVQAVFSNEELDDAVSNAAHE</sequence>
<dbReference type="GO" id="GO:0003677">
    <property type="term" value="F:DNA binding"/>
    <property type="evidence" value="ECO:0007669"/>
    <property type="project" value="UniProtKB-UniRule"/>
</dbReference>
<keyword evidence="4 6" id="KW-0238">DNA-binding</keyword>
<evidence type="ECO:0000259" key="7">
    <source>
        <dbReference type="Pfam" id="PF01709"/>
    </source>
</evidence>
<dbReference type="GO" id="GO:0005829">
    <property type="term" value="C:cytosol"/>
    <property type="evidence" value="ECO:0007669"/>
    <property type="project" value="TreeGrafter"/>
</dbReference>
<keyword evidence="5 6" id="KW-0804">Transcription</keyword>
<dbReference type="OrthoDB" id="9781053at2"/>
<reference evidence="9 10" key="1">
    <citation type="submission" date="2016-02" db="EMBL/GenBank/DDBJ databases">
        <authorList>
            <person name="Wen L."/>
            <person name="He K."/>
            <person name="Yang H."/>
        </authorList>
    </citation>
    <scope>NUCLEOTIDE SEQUENCE [LARGE SCALE GENOMIC DNA]</scope>
    <source>
        <strain evidence="9 10">CV41</strain>
    </source>
</reference>
<organism evidence="9 10">
    <name type="scientific">Cephaloticoccus capnophilus</name>
    <dbReference type="NCBI Taxonomy" id="1548208"/>
    <lineage>
        <taxon>Bacteria</taxon>
        <taxon>Pseudomonadati</taxon>
        <taxon>Verrucomicrobiota</taxon>
        <taxon>Opitutia</taxon>
        <taxon>Opitutales</taxon>
        <taxon>Opitutaceae</taxon>
        <taxon>Cephaloticoccus</taxon>
    </lineage>
</organism>
<evidence type="ECO:0000256" key="1">
    <source>
        <dbReference type="ARBA" id="ARBA00008724"/>
    </source>
</evidence>
<dbReference type="NCBIfam" id="NF009044">
    <property type="entry name" value="PRK12378.1"/>
    <property type="match status" value="1"/>
</dbReference>
<dbReference type="Pfam" id="PF20772">
    <property type="entry name" value="TACO1_YebC_N"/>
    <property type="match status" value="1"/>
</dbReference>
<dbReference type="SUPFAM" id="SSF75625">
    <property type="entry name" value="YebC-like"/>
    <property type="match status" value="1"/>
</dbReference>
<dbReference type="RefSeq" id="WP_068711779.1">
    <property type="nucleotide sequence ID" value="NZ_LSZP01000035.1"/>
</dbReference>
<dbReference type="STRING" id="1548208.AXK12_04765"/>
<dbReference type="Gene3D" id="3.30.70.980">
    <property type="match status" value="2"/>
</dbReference>
<feature type="domain" description="TACO1/YebC-like N-terminal" evidence="8">
    <location>
        <begin position="5"/>
        <end position="76"/>
    </location>
</feature>
<protein>
    <recommendedName>
        <fullName evidence="6">Probable transcriptional regulatory protein AXK12_04765</fullName>
    </recommendedName>
</protein>
<dbReference type="AlphaFoldDB" id="A0A139SMB4"/>
<dbReference type="PANTHER" id="PTHR12532">
    <property type="entry name" value="TRANSLATIONAL ACTIVATOR OF CYTOCHROME C OXIDASE 1"/>
    <property type="match status" value="1"/>
</dbReference>
<dbReference type="EMBL" id="LSZP01000035">
    <property type="protein sequence ID" value="KXU35681.1"/>
    <property type="molecule type" value="Genomic_DNA"/>
</dbReference>
<evidence type="ECO:0000256" key="4">
    <source>
        <dbReference type="ARBA" id="ARBA00023125"/>
    </source>
</evidence>
<keyword evidence="10" id="KW-1185">Reference proteome</keyword>
<evidence type="ECO:0000259" key="8">
    <source>
        <dbReference type="Pfam" id="PF20772"/>
    </source>
</evidence>
<keyword evidence="2 6" id="KW-0963">Cytoplasm</keyword>
<gene>
    <name evidence="9" type="ORF">AXK12_04765</name>
</gene>
<dbReference type="NCBIfam" id="TIGR01033">
    <property type="entry name" value="YebC/PmpR family DNA-binding transcriptional regulator"/>
    <property type="match status" value="1"/>
</dbReference>
<dbReference type="FunFam" id="1.10.10.200:FF:000002">
    <property type="entry name" value="Probable transcriptional regulatory protein CLM62_37755"/>
    <property type="match status" value="1"/>
</dbReference>
<dbReference type="InterPro" id="IPR029072">
    <property type="entry name" value="YebC-like"/>
</dbReference>
<dbReference type="InterPro" id="IPR017856">
    <property type="entry name" value="Integrase-like_N"/>
</dbReference>
<dbReference type="Gene3D" id="1.10.10.200">
    <property type="match status" value="1"/>
</dbReference>
<dbReference type="HAMAP" id="MF_00693">
    <property type="entry name" value="Transcrip_reg_TACO1"/>
    <property type="match status" value="1"/>
</dbReference>
<evidence type="ECO:0000256" key="2">
    <source>
        <dbReference type="ARBA" id="ARBA00022490"/>
    </source>
</evidence>
<dbReference type="Proteomes" id="UP000071392">
    <property type="component" value="Unassembled WGS sequence"/>
</dbReference>
<evidence type="ECO:0000313" key="10">
    <source>
        <dbReference type="Proteomes" id="UP000071392"/>
    </source>
</evidence>
<dbReference type="InterPro" id="IPR026564">
    <property type="entry name" value="Transcrip_reg_TACO1-like_dom3"/>
</dbReference>
<keyword evidence="3 6" id="KW-0805">Transcription regulation</keyword>
<dbReference type="Pfam" id="PF01709">
    <property type="entry name" value="Transcrip_reg"/>
    <property type="match status" value="1"/>
</dbReference>
<name>A0A139SMB4_9BACT</name>
<comment type="subcellular location">
    <subcellularLocation>
        <location evidence="6">Cytoplasm</location>
    </subcellularLocation>
</comment>